<accession>A0ABT3TEN0</accession>
<dbReference type="InterPro" id="IPR004294">
    <property type="entry name" value="Carotenoid_Oase"/>
</dbReference>
<dbReference type="PANTHER" id="PTHR10543">
    <property type="entry name" value="BETA-CAROTENE DIOXYGENASE"/>
    <property type="match status" value="1"/>
</dbReference>
<dbReference type="Pfam" id="PF03055">
    <property type="entry name" value="RPE65"/>
    <property type="match status" value="1"/>
</dbReference>
<dbReference type="EMBL" id="SHNN01000001">
    <property type="protein sequence ID" value="MCX2980640.1"/>
    <property type="molecule type" value="Genomic_DNA"/>
</dbReference>
<name>A0ABT3TEN0_9GAMM</name>
<sequence>MNTAAQNLPTNPQLEENYKPVYDEITAEEMEVIGTIPNDIAGNFLRIGPNPYYVPDIEKYHIFDGDGMIHGVHIRDGKATYRNRFIDSDGLREERAKGEWIYPGLNMFGEMIAKGEIPPSKNTGNTAMVFHNQQLFALMEGGTPYRVTLPDLETTGEHDFDGTLNHNFTAHPKVDTATNEMITFGYSPMPPFLTYSVVAPTGKAIHTKEITIPKGIMMHDCAITENYTIFPDLPLIFDFEAAMNGEDMIRWDPSNGCRFGVVPRLGDDSNIKWFDIEESFLFHVSNSWEEGDEIVFQACRSNRGGIVSDPDSDVTEQLGQLHEWRLNMATGEVSSKPLDREYHCDFPRINDELMGRKNRYLYAARFRTDAMATFDGEMKYDNETGEIQVHPFGDNCESGEAVFAPRLNAQSEDDGYVICFVYDKVAQESECHIIDAKRFTDEPVARIKIPQRVPHGFHASWVAD</sequence>
<gene>
    <name evidence="6" type="ORF">EYC98_07090</name>
</gene>
<keyword evidence="4" id="KW-0560">Oxidoreductase</keyword>
<evidence type="ECO:0000256" key="3">
    <source>
        <dbReference type="ARBA" id="ARBA00022723"/>
    </source>
</evidence>
<proteinExistence type="inferred from homology"/>
<dbReference type="PANTHER" id="PTHR10543:SF89">
    <property type="entry name" value="CAROTENOID 9,10(9',10')-CLEAVAGE DIOXYGENASE 1"/>
    <property type="match status" value="1"/>
</dbReference>
<comment type="similarity">
    <text evidence="2">Belongs to the carotenoid oxygenase family.</text>
</comment>
<evidence type="ECO:0000256" key="4">
    <source>
        <dbReference type="ARBA" id="ARBA00023002"/>
    </source>
</evidence>
<protein>
    <submittedName>
        <fullName evidence="6">9-cis-epoxycarotenoid dioxygenase</fullName>
    </submittedName>
</protein>
<organism evidence="6 7">
    <name type="scientific">Candidatus Litorirhabdus singularis</name>
    <dbReference type="NCBI Taxonomy" id="2518993"/>
    <lineage>
        <taxon>Bacteria</taxon>
        <taxon>Pseudomonadati</taxon>
        <taxon>Pseudomonadota</taxon>
        <taxon>Gammaproteobacteria</taxon>
        <taxon>Cellvibrionales</taxon>
        <taxon>Halieaceae</taxon>
        <taxon>Candidatus Litorirhabdus</taxon>
    </lineage>
</organism>
<keyword evidence="3" id="KW-0479">Metal-binding</keyword>
<evidence type="ECO:0000313" key="7">
    <source>
        <dbReference type="Proteomes" id="UP001143362"/>
    </source>
</evidence>
<evidence type="ECO:0000256" key="5">
    <source>
        <dbReference type="ARBA" id="ARBA00023004"/>
    </source>
</evidence>
<comment type="cofactor">
    <cofactor evidence="1">
        <name>Fe(2+)</name>
        <dbReference type="ChEBI" id="CHEBI:29033"/>
    </cofactor>
</comment>
<evidence type="ECO:0000256" key="2">
    <source>
        <dbReference type="ARBA" id="ARBA00006787"/>
    </source>
</evidence>
<keyword evidence="5" id="KW-0408">Iron</keyword>
<keyword evidence="7" id="KW-1185">Reference proteome</keyword>
<dbReference type="RefSeq" id="WP_279244615.1">
    <property type="nucleotide sequence ID" value="NZ_SHNN01000001.1"/>
</dbReference>
<comment type="caution">
    <text evidence="6">The sequence shown here is derived from an EMBL/GenBank/DDBJ whole genome shotgun (WGS) entry which is preliminary data.</text>
</comment>
<evidence type="ECO:0000313" key="6">
    <source>
        <dbReference type="EMBL" id="MCX2980640.1"/>
    </source>
</evidence>
<reference evidence="6" key="1">
    <citation type="submission" date="2019-02" db="EMBL/GenBank/DDBJ databases">
        <authorList>
            <person name="Li S.-H."/>
        </authorList>
    </citation>
    <scope>NUCLEOTIDE SEQUENCE</scope>
    <source>
        <strain evidence="6">IMCC14734</strain>
    </source>
</reference>
<dbReference type="GO" id="GO:0051213">
    <property type="term" value="F:dioxygenase activity"/>
    <property type="evidence" value="ECO:0007669"/>
    <property type="project" value="UniProtKB-KW"/>
</dbReference>
<keyword evidence="6" id="KW-0223">Dioxygenase</keyword>
<evidence type="ECO:0000256" key="1">
    <source>
        <dbReference type="ARBA" id="ARBA00001954"/>
    </source>
</evidence>
<dbReference type="Proteomes" id="UP001143362">
    <property type="component" value="Unassembled WGS sequence"/>
</dbReference>